<dbReference type="AlphaFoldDB" id="A0A5C3NW30"/>
<evidence type="ECO:0000313" key="1">
    <source>
        <dbReference type="EMBL" id="TFK80210.1"/>
    </source>
</evidence>
<evidence type="ECO:0000313" key="2">
    <source>
        <dbReference type="Proteomes" id="UP000308197"/>
    </source>
</evidence>
<proteinExistence type="predicted"/>
<dbReference type="Proteomes" id="UP000308197">
    <property type="component" value="Unassembled WGS sequence"/>
</dbReference>
<protein>
    <submittedName>
        <fullName evidence="1">Uncharacterized protein</fullName>
    </submittedName>
</protein>
<gene>
    <name evidence="1" type="ORF">K466DRAFT_504286</name>
</gene>
<dbReference type="EMBL" id="ML211822">
    <property type="protein sequence ID" value="TFK80210.1"/>
    <property type="molecule type" value="Genomic_DNA"/>
</dbReference>
<accession>A0A5C3NW30</accession>
<reference evidence="1 2" key="1">
    <citation type="journal article" date="2019" name="Nat. Ecol. Evol.">
        <title>Megaphylogeny resolves global patterns of mushroom evolution.</title>
        <authorList>
            <person name="Varga T."/>
            <person name="Krizsan K."/>
            <person name="Foldi C."/>
            <person name="Dima B."/>
            <person name="Sanchez-Garcia M."/>
            <person name="Sanchez-Ramirez S."/>
            <person name="Szollosi G.J."/>
            <person name="Szarkandi J.G."/>
            <person name="Papp V."/>
            <person name="Albert L."/>
            <person name="Andreopoulos W."/>
            <person name="Angelini C."/>
            <person name="Antonin V."/>
            <person name="Barry K.W."/>
            <person name="Bougher N.L."/>
            <person name="Buchanan P."/>
            <person name="Buyck B."/>
            <person name="Bense V."/>
            <person name="Catcheside P."/>
            <person name="Chovatia M."/>
            <person name="Cooper J."/>
            <person name="Damon W."/>
            <person name="Desjardin D."/>
            <person name="Finy P."/>
            <person name="Geml J."/>
            <person name="Haridas S."/>
            <person name="Hughes K."/>
            <person name="Justo A."/>
            <person name="Karasinski D."/>
            <person name="Kautmanova I."/>
            <person name="Kiss B."/>
            <person name="Kocsube S."/>
            <person name="Kotiranta H."/>
            <person name="LaButti K.M."/>
            <person name="Lechner B.E."/>
            <person name="Liimatainen K."/>
            <person name="Lipzen A."/>
            <person name="Lukacs Z."/>
            <person name="Mihaltcheva S."/>
            <person name="Morgado L.N."/>
            <person name="Niskanen T."/>
            <person name="Noordeloos M.E."/>
            <person name="Ohm R.A."/>
            <person name="Ortiz-Santana B."/>
            <person name="Ovrebo C."/>
            <person name="Racz N."/>
            <person name="Riley R."/>
            <person name="Savchenko A."/>
            <person name="Shiryaev A."/>
            <person name="Soop K."/>
            <person name="Spirin V."/>
            <person name="Szebenyi C."/>
            <person name="Tomsovsky M."/>
            <person name="Tulloss R.E."/>
            <person name="Uehling J."/>
            <person name="Grigoriev I.V."/>
            <person name="Vagvolgyi C."/>
            <person name="Papp T."/>
            <person name="Martin F.M."/>
            <person name="Miettinen O."/>
            <person name="Hibbett D.S."/>
            <person name="Nagy L.G."/>
        </authorList>
    </citation>
    <scope>NUCLEOTIDE SEQUENCE [LARGE SCALE GENOMIC DNA]</scope>
    <source>
        <strain evidence="1 2">HHB13444</strain>
    </source>
</reference>
<name>A0A5C3NW30_9APHY</name>
<dbReference type="InParanoid" id="A0A5C3NW30"/>
<sequence>MVVVREPSRESFSVVQTKIASNLDRFLPFREHGLSRRKVQGVGGAFHPAIMDLPGGFASCVLTRTHLFNSRLLLELRSSSHYRSLAEWKQTLLDHGFQEPSPDDKEQKTAIASLTPILNMSSYGQPQCRRFKAVLKDPVKYFQQEQQFRDLWARVQATNTDDPELKKIPFLRFLKWTQSTVNSQKVFPMLGNLTGYLLSADFVYAGRVARPSVEEIGRVIARMGLGSLRGLIALGHPLTMDSSAEQVADAFKYVHDELEKAFTAEEREWMMFDPIMVEHTLCKYNRVLGPGGGSD</sequence>
<organism evidence="1 2">
    <name type="scientific">Polyporus arcularius HHB13444</name>
    <dbReference type="NCBI Taxonomy" id="1314778"/>
    <lineage>
        <taxon>Eukaryota</taxon>
        <taxon>Fungi</taxon>
        <taxon>Dikarya</taxon>
        <taxon>Basidiomycota</taxon>
        <taxon>Agaricomycotina</taxon>
        <taxon>Agaricomycetes</taxon>
        <taxon>Polyporales</taxon>
        <taxon>Polyporaceae</taxon>
        <taxon>Polyporus</taxon>
    </lineage>
</organism>
<keyword evidence="2" id="KW-1185">Reference proteome</keyword>